<dbReference type="RefSeq" id="XP_043038117.1">
    <property type="nucleotide sequence ID" value="XM_043178310.1"/>
</dbReference>
<evidence type="ECO:0000256" key="2">
    <source>
        <dbReference type="SAM" id="Phobius"/>
    </source>
</evidence>
<comment type="caution">
    <text evidence="3">The sequence shown here is derived from an EMBL/GenBank/DDBJ whole genome shotgun (WGS) entry which is preliminary data.</text>
</comment>
<feature type="region of interest" description="Disordered" evidence="1">
    <location>
        <begin position="1"/>
        <end position="21"/>
    </location>
</feature>
<sequence length="403" mass="44436">MLGQVGPSLSDRGRLRSSHETCNQTRTALLDFGGGGNDGTIPSGRFPALLGERTECTERYIRHGFENPTTQECGHRSEDPVRDDINCAPLMDAPCDFPTMQDEVPNYGSASVTLECVPEHHILITEGNEFDDPAHYSRHVRLYTLLVPVATLCAFALSLIPLLVLPLPKNNQHSELPFPVPEILISVALCSVSYHLPESTDILFWATVRSGLIFIAPTLLGVLHQADYAIPTIRDPAFVRVWVVGLAWAATDAFVGIRSAYRSFSLYSPLEEREQEELLSRQEEDGSSSVSTSFSLLSHLRARAELEEAIGEPFIEIPLFVFVLQRVGSLLFSLGTALFLTASLYSYAPHPTSVLVWWWTFPLVIVLQAAAQGFQRPHVKVYVGMVIGLGIFFAGLGVWGALE</sequence>
<dbReference type="Proteomes" id="UP000812287">
    <property type="component" value="Unassembled WGS sequence"/>
</dbReference>
<feature type="transmembrane region" description="Helical" evidence="2">
    <location>
        <begin position="327"/>
        <end position="348"/>
    </location>
</feature>
<dbReference type="GeneID" id="66100598"/>
<accession>A0A9P7VPY4</accession>
<feature type="transmembrane region" description="Helical" evidence="2">
    <location>
        <begin position="354"/>
        <end position="374"/>
    </location>
</feature>
<evidence type="ECO:0000256" key="1">
    <source>
        <dbReference type="SAM" id="MobiDB-lite"/>
    </source>
</evidence>
<protein>
    <submittedName>
        <fullName evidence="3">Uncharacterized protein</fullName>
    </submittedName>
</protein>
<dbReference type="AlphaFoldDB" id="A0A9P7VPY4"/>
<dbReference type="OrthoDB" id="3364069at2759"/>
<reference evidence="3" key="1">
    <citation type="submission" date="2020-11" db="EMBL/GenBank/DDBJ databases">
        <title>Adaptations for nitrogen fixation in a non-lichenized fungal sporocarp promotes dispersal by wood-feeding termites.</title>
        <authorList>
            <consortium name="DOE Joint Genome Institute"/>
            <person name="Koch R.A."/>
            <person name="Yoon G."/>
            <person name="Arayal U."/>
            <person name="Lail K."/>
            <person name="Amirebrahimi M."/>
            <person name="Labutti K."/>
            <person name="Lipzen A."/>
            <person name="Riley R."/>
            <person name="Barry K."/>
            <person name="Henrissat B."/>
            <person name="Grigoriev I.V."/>
            <person name="Herr J.R."/>
            <person name="Aime M.C."/>
        </authorList>
    </citation>
    <scope>NUCLEOTIDE SEQUENCE</scope>
    <source>
        <strain evidence="3">MCA 3950</strain>
    </source>
</reference>
<evidence type="ECO:0000313" key="3">
    <source>
        <dbReference type="EMBL" id="KAG7444617.1"/>
    </source>
</evidence>
<keyword evidence="2" id="KW-0472">Membrane</keyword>
<feature type="transmembrane region" description="Helical" evidence="2">
    <location>
        <begin position="381"/>
        <end position="402"/>
    </location>
</feature>
<keyword evidence="2" id="KW-1133">Transmembrane helix</keyword>
<feature type="non-terminal residue" evidence="3">
    <location>
        <position position="1"/>
    </location>
</feature>
<feature type="transmembrane region" description="Helical" evidence="2">
    <location>
        <begin position="203"/>
        <end position="225"/>
    </location>
</feature>
<feature type="transmembrane region" description="Helical" evidence="2">
    <location>
        <begin position="142"/>
        <end position="164"/>
    </location>
</feature>
<evidence type="ECO:0000313" key="4">
    <source>
        <dbReference type="Proteomes" id="UP000812287"/>
    </source>
</evidence>
<gene>
    <name evidence="3" type="ORF">BT62DRAFT_1028227</name>
</gene>
<name>A0A9P7VPY4_9AGAR</name>
<organism evidence="3 4">
    <name type="scientific">Guyanagaster necrorhizus</name>
    <dbReference type="NCBI Taxonomy" id="856835"/>
    <lineage>
        <taxon>Eukaryota</taxon>
        <taxon>Fungi</taxon>
        <taxon>Dikarya</taxon>
        <taxon>Basidiomycota</taxon>
        <taxon>Agaricomycotina</taxon>
        <taxon>Agaricomycetes</taxon>
        <taxon>Agaricomycetidae</taxon>
        <taxon>Agaricales</taxon>
        <taxon>Marasmiineae</taxon>
        <taxon>Physalacriaceae</taxon>
        <taxon>Guyanagaster</taxon>
    </lineage>
</organism>
<keyword evidence="4" id="KW-1185">Reference proteome</keyword>
<proteinExistence type="predicted"/>
<keyword evidence="2" id="KW-0812">Transmembrane</keyword>
<feature type="transmembrane region" description="Helical" evidence="2">
    <location>
        <begin position="237"/>
        <end position="257"/>
    </location>
</feature>
<dbReference type="EMBL" id="MU250539">
    <property type="protein sequence ID" value="KAG7444617.1"/>
    <property type="molecule type" value="Genomic_DNA"/>
</dbReference>